<dbReference type="EMBL" id="MCIF01000002">
    <property type="protein sequence ID" value="RAQ98338.1"/>
    <property type="molecule type" value="Genomic_DNA"/>
</dbReference>
<dbReference type="PANTHER" id="PTHR43013:SF1">
    <property type="entry name" value="GLUTAMYL-TRNA REDUCTASE"/>
    <property type="match status" value="1"/>
</dbReference>
<evidence type="ECO:0000256" key="8">
    <source>
        <dbReference type="ARBA" id="ARBA00068659"/>
    </source>
</evidence>
<name>A0A328VKB1_9CHLR</name>
<feature type="domain" description="Quinate/shikimate 5-dehydrogenase/glutamyl-tRNA reductase" evidence="17">
    <location>
        <begin position="170"/>
        <end position="306"/>
    </location>
</feature>
<evidence type="ECO:0000256" key="14">
    <source>
        <dbReference type="RuleBase" id="RU000584"/>
    </source>
</evidence>
<comment type="similarity">
    <text evidence="2 9 14">Belongs to the glutamyl-tRNA reductase family.</text>
</comment>
<dbReference type="InterPro" id="IPR006151">
    <property type="entry name" value="Shikm_DH/Glu-tRNA_Rdtase"/>
</dbReference>
<dbReference type="HAMAP" id="MF_00087">
    <property type="entry name" value="Glu_tRNA_reductase"/>
    <property type="match status" value="1"/>
</dbReference>
<feature type="domain" description="Tetrapyrrole biosynthesis glutamyl-tRNA reductase dimerisation" evidence="16">
    <location>
        <begin position="321"/>
        <end position="421"/>
    </location>
</feature>
<evidence type="ECO:0000256" key="9">
    <source>
        <dbReference type="HAMAP-Rule" id="MF_00087"/>
    </source>
</evidence>
<evidence type="ECO:0000256" key="2">
    <source>
        <dbReference type="ARBA" id="ARBA00005916"/>
    </source>
</evidence>
<dbReference type="GO" id="GO:0019353">
    <property type="term" value="P:protoporphyrinogen IX biosynthetic process from glutamate"/>
    <property type="evidence" value="ECO:0007669"/>
    <property type="project" value="TreeGrafter"/>
</dbReference>
<dbReference type="AlphaFoldDB" id="A0A328VKB1"/>
<dbReference type="OrthoDB" id="110209at2"/>
<dbReference type="SUPFAM" id="SSF69075">
    <property type="entry name" value="Glutamyl tRNA-reductase dimerization domain"/>
    <property type="match status" value="1"/>
</dbReference>
<keyword evidence="20" id="KW-1185">Reference proteome</keyword>
<comment type="catalytic activity">
    <reaction evidence="7 9 14">
        <text>(S)-4-amino-5-oxopentanoate + tRNA(Glu) + NADP(+) = L-glutamyl-tRNA(Glu) + NADPH + H(+)</text>
        <dbReference type="Rhea" id="RHEA:12344"/>
        <dbReference type="Rhea" id="RHEA-COMP:9663"/>
        <dbReference type="Rhea" id="RHEA-COMP:9680"/>
        <dbReference type="ChEBI" id="CHEBI:15378"/>
        <dbReference type="ChEBI" id="CHEBI:57501"/>
        <dbReference type="ChEBI" id="CHEBI:57783"/>
        <dbReference type="ChEBI" id="CHEBI:58349"/>
        <dbReference type="ChEBI" id="CHEBI:78442"/>
        <dbReference type="ChEBI" id="CHEBI:78520"/>
        <dbReference type="EC" id="1.2.1.70"/>
    </reaction>
</comment>
<dbReference type="EC" id="1.2.1.70" evidence="3 9"/>
<dbReference type="Pfam" id="PF05201">
    <property type="entry name" value="GlutR_N"/>
    <property type="match status" value="1"/>
</dbReference>
<gene>
    <name evidence="9" type="primary">hemA</name>
    <name evidence="19" type="ORF">A4R35_22550</name>
</gene>
<evidence type="ECO:0000256" key="4">
    <source>
        <dbReference type="ARBA" id="ARBA00022857"/>
    </source>
</evidence>
<comment type="subunit">
    <text evidence="9">Homodimer.</text>
</comment>
<dbReference type="SUPFAM" id="SSF51735">
    <property type="entry name" value="NAD(P)-binding Rossmann-fold domains"/>
    <property type="match status" value="1"/>
</dbReference>
<evidence type="ECO:0000256" key="15">
    <source>
        <dbReference type="SAM" id="MobiDB-lite"/>
    </source>
</evidence>
<comment type="miscellaneous">
    <text evidence="9">During catalysis, the active site Cys acts as a nucleophile attacking the alpha-carbonyl group of tRNA-bound glutamate with the formation of a thioester intermediate between enzyme and glutamate, and the concomitant release of tRNA(Glu). The thioester intermediate is finally reduced by direct hydride transfer from NADPH, to form the product GSA.</text>
</comment>
<evidence type="ECO:0000256" key="1">
    <source>
        <dbReference type="ARBA" id="ARBA00005059"/>
    </source>
</evidence>
<dbReference type="Pfam" id="PF00745">
    <property type="entry name" value="GlutR_dimer"/>
    <property type="match status" value="1"/>
</dbReference>
<evidence type="ECO:0000256" key="3">
    <source>
        <dbReference type="ARBA" id="ARBA00012970"/>
    </source>
</evidence>
<dbReference type="GO" id="GO:0050661">
    <property type="term" value="F:NADP binding"/>
    <property type="evidence" value="ECO:0007669"/>
    <property type="project" value="InterPro"/>
</dbReference>
<sequence length="461" mass="50658">MQIVLVGVDHTSAPIQLREQLACAPRQVAALLRAVRQVAQEAVLLSTCNRFELYAVCSEEEHSGREALLGVLCEQRGVERASLEQHCYTYTDLEAARHLFGVACGLHSLIPGEPQIQGQVADALELAQGGSFAGPVLSALFRAALVTGKRARRETGISRRAVSISHAAVQLARQLFPRLNEASVLLVGSGQMSELAARNLCDNGARRLIIVNRTAEHARQLVEQLGERASFRPFSELPEVLVEADVVITSTTAPHTVVTEEMMRAVLPRRQGRPLLIIDIALPRDVDPAVGALPEVHLYNIDDLRLVVDEGIRLRLQEVAQVERIVAEEVEAFARWLSSLSVTATIVELRERVESLRQQELARTLRQLSPSLSERELAAIQELTTRLMNKVLHKPVTRLKEAAAAGRGHVYAEALRYLFDLEVATDEQTSDRDTRQQAGPGSDADSDRQAAAAVSRVGDRH</sequence>
<evidence type="ECO:0000256" key="10">
    <source>
        <dbReference type="PIRSR" id="PIRSR000445-1"/>
    </source>
</evidence>
<comment type="caution">
    <text evidence="19">The sequence shown here is derived from an EMBL/GenBank/DDBJ whole genome shotgun (WGS) entry which is preliminary data.</text>
</comment>
<comment type="domain">
    <text evidence="9">Possesses an unusual extended V-shaped dimeric structure with each monomer consisting of three distinct domains arranged along a curved 'spinal' alpha-helix. The N-terminal catalytic domain specifically recognizes the glutamate moiety of the substrate. The second domain is the NADPH-binding domain, and the third C-terminal domain is responsible for dimerization.</text>
</comment>
<keyword evidence="5 9" id="KW-0560">Oxidoreductase</keyword>
<proteinExistence type="inferred from homology"/>
<dbReference type="Pfam" id="PF01488">
    <property type="entry name" value="Shikimate_DH"/>
    <property type="match status" value="1"/>
</dbReference>
<accession>A0A328VKB1</accession>
<dbReference type="GO" id="GO:0008883">
    <property type="term" value="F:glutamyl-tRNA reductase activity"/>
    <property type="evidence" value="ECO:0007669"/>
    <property type="project" value="UniProtKB-UniRule"/>
</dbReference>
<feature type="domain" description="Glutamyl-tRNA reductase N-terminal" evidence="18">
    <location>
        <begin position="6"/>
        <end position="155"/>
    </location>
</feature>
<dbReference type="PIRSF" id="PIRSF000445">
    <property type="entry name" value="4pyrrol_synth_GluRdtase"/>
    <property type="match status" value="1"/>
</dbReference>
<feature type="active site" description="Nucleophile" evidence="9 10">
    <location>
        <position position="48"/>
    </location>
</feature>
<dbReference type="InterPro" id="IPR000343">
    <property type="entry name" value="4pyrrol_synth_GluRdtase"/>
</dbReference>
<dbReference type="PANTHER" id="PTHR43013">
    <property type="entry name" value="GLUTAMYL-TRNA REDUCTASE"/>
    <property type="match status" value="1"/>
</dbReference>
<feature type="binding site" evidence="9 11">
    <location>
        <begin position="47"/>
        <end position="50"/>
    </location>
    <ligand>
        <name>substrate</name>
    </ligand>
</feature>
<dbReference type="Proteomes" id="UP000248706">
    <property type="component" value="Unassembled WGS sequence"/>
</dbReference>
<dbReference type="UniPathway" id="UPA00251">
    <property type="reaction ID" value="UER00316"/>
</dbReference>
<keyword evidence="6 9" id="KW-0627">Porphyrin biosynthesis</keyword>
<dbReference type="Gene3D" id="3.40.50.720">
    <property type="entry name" value="NAD(P)-binding Rossmann-like Domain"/>
    <property type="match status" value="1"/>
</dbReference>
<feature type="binding site" evidence="9 11">
    <location>
        <position position="119"/>
    </location>
    <ligand>
        <name>substrate</name>
    </ligand>
</feature>
<dbReference type="InterPro" id="IPR015896">
    <property type="entry name" value="4pyrrol_synth_GluRdtase_dimer"/>
</dbReference>
<evidence type="ECO:0000259" key="16">
    <source>
        <dbReference type="Pfam" id="PF00745"/>
    </source>
</evidence>
<evidence type="ECO:0000313" key="20">
    <source>
        <dbReference type="Proteomes" id="UP000248706"/>
    </source>
</evidence>
<dbReference type="FunFam" id="3.40.50.720:FF:000031">
    <property type="entry name" value="Glutamyl-tRNA reductase"/>
    <property type="match status" value="1"/>
</dbReference>
<evidence type="ECO:0000313" key="19">
    <source>
        <dbReference type="EMBL" id="RAQ98338.1"/>
    </source>
</evidence>
<evidence type="ECO:0000256" key="11">
    <source>
        <dbReference type="PIRSR" id="PIRSR000445-2"/>
    </source>
</evidence>
<evidence type="ECO:0000256" key="6">
    <source>
        <dbReference type="ARBA" id="ARBA00023244"/>
    </source>
</evidence>
<comment type="pathway">
    <text evidence="1 9 14">Porphyrin-containing compound metabolism; protoporphyrin-IX biosynthesis; 5-aminolevulinate from L-glutamyl-tRNA(Glu): step 1/2.</text>
</comment>
<feature type="site" description="Important for activity" evidence="9 13">
    <location>
        <position position="98"/>
    </location>
</feature>
<keyword evidence="4 9" id="KW-0521">NADP</keyword>
<dbReference type="FunFam" id="3.30.460.30:FF:000001">
    <property type="entry name" value="Glutamyl-tRNA reductase"/>
    <property type="match status" value="1"/>
</dbReference>
<feature type="binding site" evidence="9 11">
    <location>
        <position position="108"/>
    </location>
    <ligand>
        <name>substrate</name>
    </ligand>
</feature>
<evidence type="ECO:0000256" key="5">
    <source>
        <dbReference type="ARBA" id="ARBA00023002"/>
    </source>
</evidence>
<feature type="binding site" evidence="9 11">
    <location>
        <begin position="113"/>
        <end position="115"/>
    </location>
    <ligand>
        <name>substrate</name>
    </ligand>
</feature>
<protein>
    <recommendedName>
        <fullName evidence="8 9">Glutamyl-tRNA reductase</fullName>
        <shortName evidence="9">GluTR</shortName>
        <ecNumber evidence="3 9">1.2.1.70</ecNumber>
    </recommendedName>
</protein>
<dbReference type="NCBIfam" id="TIGR01035">
    <property type="entry name" value="hemA"/>
    <property type="match status" value="1"/>
</dbReference>
<evidence type="ECO:0000256" key="13">
    <source>
        <dbReference type="PIRSR" id="PIRSR000445-4"/>
    </source>
</evidence>
<dbReference type="CDD" id="cd05213">
    <property type="entry name" value="NAD_bind_Glutamyl_tRNA_reduct"/>
    <property type="match status" value="1"/>
</dbReference>
<evidence type="ECO:0000256" key="7">
    <source>
        <dbReference type="ARBA" id="ARBA00047464"/>
    </source>
</evidence>
<dbReference type="SUPFAM" id="SSF69742">
    <property type="entry name" value="Glutamyl tRNA-reductase catalytic, N-terminal domain"/>
    <property type="match status" value="1"/>
</dbReference>
<evidence type="ECO:0000259" key="18">
    <source>
        <dbReference type="Pfam" id="PF05201"/>
    </source>
</evidence>
<dbReference type="InterPro" id="IPR015895">
    <property type="entry name" value="4pyrrol_synth_GluRdtase_N"/>
</dbReference>
<feature type="binding site" evidence="9 12">
    <location>
        <begin position="188"/>
        <end position="193"/>
    </location>
    <ligand>
        <name>NADP(+)</name>
        <dbReference type="ChEBI" id="CHEBI:58349"/>
    </ligand>
</feature>
<organism evidence="19 20">
    <name type="scientific">Thermogemmatispora tikiterensis</name>
    <dbReference type="NCBI Taxonomy" id="1825093"/>
    <lineage>
        <taxon>Bacteria</taxon>
        <taxon>Bacillati</taxon>
        <taxon>Chloroflexota</taxon>
        <taxon>Ktedonobacteria</taxon>
        <taxon>Thermogemmatisporales</taxon>
        <taxon>Thermogemmatisporaceae</taxon>
        <taxon>Thermogemmatispora</taxon>
    </lineage>
</organism>
<dbReference type="InterPro" id="IPR036291">
    <property type="entry name" value="NAD(P)-bd_dom_sf"/>
</dbReference>
<dbReference type="InterPro" id="IPR036453">
    <property type="entry name" value="GluRdtase_dimer_dom_sf"/>
</dbReference>
<dbReference type="RefSeq" id="WP_112433543.1">
    <property type="nucleotide sequence ID" value="NZ_MCIF01000002.1"/>
</dbReference>
<feature type="region of interest" description="Disordered" evidence="15">
    <location>
        <begin position="426"/>
        <end position="461"/>
    </location>
</feature>
<dbReference type="Gene3D" id="3.30.460.30">
    <property type="entry name" value="Glutamyl-tRNA reductase, N-terminal domain"/>
    <property type="match status" value="1"/>
</dbReference>
<evidence type="ECO:0000256" key="12">
    <source>
        <dbReference type="PIRSR" id="PIRSR000445-3"/>
    </source>
</evidence>
<dbReference type="InterPro" id="IPR036343">
    <property type="entry name" value="GluRdtase_N_sf"/>
</dbReference>
<comment type="function">
    <text evidence="9">Catalyzes the NADPH-dependent reduction of glutamyl-tRNA(Glu) to glutamate 1-semialdehyde (GSA).</text>
</comment>
<evidence type="ECO:0000259" key="17">
    <source>
        <dbReference type="Pfam" id="PF01488"/>
    </source>
</evidence>
<reference evidence="19 20" key="1">
    <citation type="submission" date="2016-08" db="EMBL/GenBank/DDBJ databases">
        <title>Analysis of Carbohydrate Active Enzymes in Thermogemmatispora T81 Reveals Carbohydrate Degradation Ability.</title>
        <authorList>
            <person name="Tomazini A."/>
            <person name="Lal S."/>
            <person name="Stott M."/>
            <person name="Henrissat B."/>
            <person name="Polikarpov I."/>
            <person name="Sparling R."/>
            <person name="Levin D.B."/>
        </authorList>
    </citation>
    <scope>NUCLEOTIDE SEQUENCE [LARGE SCALE GENOMIC DNA]</scope>
    <source>
        <strain evidence="19 20">T81</strain>
    </source>
</reference>
<feature type="compositionally biased region" description="Low complexity" evidence="15">
    <location>
        <begin position="449"/>
        <end position="461"/>
    </location>
</feature>